<accession>A0A561SN93</accession>
<feature type="domain" description="Rieske" evidence="6">
    <location>
        <begin position="52"/>
        <end position="141"/>
    </location>
</feature>
<comment type="caution">
    <text evidence="7">The sequence shown here is derived from an EMBL/GenBank/DDBJ whole genome shotgun (WGS) entry which is preliminary data.</text>
</comment>
<proteinExistence type="predicted"/>
<dbReference type="Pfam" id="PF19299">
    <property type="entry name" value="DUF5914"/>
    <property type="match status" value="1"/>
</dbReference>
<dbReference type="OrthoDB" id="4741956at2"/>
<gene>
    <name evidence="7" type="ORF">FHX44_112220</name>
</gene>
<keyword evidence="5" id="KW-0411">Iron-sulfur</keyword>
<evidence type="ECO:0000313" key="7">
    <source>
        <dbReference type="EMBL" id="TWF76330.1"/>
    </source>
</evidence>
<keyword evidence="4" id="KW-0408">Iron</keyword>
<sequence length="331" mass="35870">MTSPSLPGVEAGPLRRLRRPAWAAQRPTWVDAKPGIIRAALRRALERPTGGWYVIAGSREVRPGRAFGRIVAGRELVAWRDEAGTLHAGPGACPHLGAALCDAPVHRGRLVCRWHGLALGPDGRPGWRPLPAYDDGVLAWVRLDEGGLPTDTPVLGPRPPGDRSIPAVATVIGRCEPEDVVANRLDPWHGAWFHPYSFTALRVLSAPPPDCPATEDRFLVEVTFTVGRHLGVPVHAEFTCPDARTVTMRIVDGEGTGSVVETHATPLRPGPDGLPRTAVIEAVVAHSDRPGFGHAQRVAAALRPLMGAAARRLWRDDIAYAERRYELRSRP</sequence>
<evidence type="ECO:0000256" key="5">
    <source>
        <dbReference type="ARBA" id="ARBA00023014"/>
    </source>
</evidence>
<dbReference type="PANTHER" id="PTHR21266:SF60">
    <property type="entry name" value="3-KETOSTEROID-9-ALPHA-MONOOXYGENASE, OXYGENASE COMPONENT"/>
    <property type="match status" value="1"/>
</dbReference>
<dbReference type="PANTHER" id="PTHR21266">
    <property type="entry name" value="IRON-SULFUR DOMAIN CONTAINING PROTEIN"/>
    <property type="match status" value="1"/>
</dbReference>
<dbReference type="Gene3D" id="2.102.10.10">
    <property type="entry name" value="Rieske [2Fe-2S] iron-sulphur domain"/>
    <property type="match status" value="1"/>
</dbReference>
<evidence type="ECO:0000259" key="6">
    <source>
        <dbReference type="PROSITE" id="PS51296"/>
    </source>
</evidence>
<dbReference type="AlphaFoldDB" id="A0A561SN93"/>
<name>A0A561SN93_9PSEU</name>
<dbReference type="InterPro" id="IPR036922">
    <property type="entry name" value="Rieske_2Fe-2S_sf"/>
</dbReference>
<keyword evidence="1" id="KW-0001">2Fe-2S</keyword>
<reference evidence="7 8" key="1">
    <citation type="submission" date="2019-06" db="EMBL/GenBank/DDBJ databases">
        <title>Sequencing the genomes of 1000 actinobacteria strains.</title>
        <authorList>
            <person name="Klenk H.-P."/>
        </authorList>
    </citation>
    <scope>NUCLEOTIDE SEQUENCE [LARGE SCALE GENOMIC DNA]</scope>
    <source>
        <strain evidence="7 8">DSM 45671</strain>
    </source>
</reference>
<evidence type="ECO:0000256" key="4">
    <source>
        <dbReference type="ARBA" id="ARBA00023004"/>
    </source>
</evidence>
<evidence type="ECO:0000256" key="2">
    <source>
        <dbReference type="ARBA" id="ARBA00022723"/>
    </source>
</evidence>
<dbReference type="InterPro" id="IPR045612">
    <property type="entry name" value="DUF5914"/>
</dbReference>
<evidence type="ECO:0000256" key="1">
    <source>
        <dbReference type="ARBA" id="ARBA00022714"/>
    </source>
</evidence>
<protein>
    <submittedName>
        <fullName evidence="7">Rieske-like 2Fe-2S protein</fullName>
    </submittedName>
</protein>
<keyword evidence="3" id="KW-0560">Oxidoreductase</keyword>
<dbReference type="SUPFAM" id="SSF50022">
    <property type="entry name" value="ISP domain"/>
    <property type="match status" value="1"/>
</dbReference>
<organism evidence="7 8">
    <name type="scientific">Pseudonocardia hierapolitana</name>
    <dbReference type="NCBI Taxonomy" id="1128676"/>
    <lineage>
        <taxon>Bacteria</taxon>
        <taxon>Bacillati</taxon>
        <taxon>Actinomycetota</taxon>
        <taxon>Actinomycetes</taxon>
        <taxon>Pseudonocardiales</taxon>
        <taxon>Pseudonocardiaceae</taxon>
        <taxon>Pseudonocardia</taxon>
    </lineage>
</organism>
<keyword evidence="2" id="KW-0479">Metal-binding</keyword>
<evidence type="ECO:0000256" key="3">
    <source>
        <dbReference type="ARBA" id="ARBA00023002"/>
    </source>
</evidence>
<evidence type="ECO:0000313" key="8">
    <source>
        <dbReference type="Proteomes" id="UP000321261"/>
    </source>
</evidence>
<dbReference type="PROSITE" id="PS51296">
    <property type="entry name" value="RIESKE"/>
    <property type="match status" value="1"/>
</dbReference>
<dbReference type="GO" id="GO:0016705">
    <property type="term" value="F:oxidoreductase activity, acting on paired donors, with incorporation or reduction of molecular oxygen"/>
    <property type="evidence" value="ECO:0007669"/>
    <property type="project" value="UniProtKB-ARBA"/>
</dbReference>
<dbReference type="GO" id="GO:0046872">
    <property type="term" value="F:metal ion binding"/>
    <property type="evidence" value="ECO:0007669"/>
    <property type="project" value="UniProtKB-KW"/>
</dbReference>
<dbReference type="Proteomes" id="UP000321261">
    <property type="component" value="Unassembled WGS sequence"/>
</dbReference>
<dbReference type="Pfam" id="PF00355">
    <property type="entry name" value="Rieske"/>
    <property type="match status" value="1"/>
</dbReference>
<dbReference type="GO" id="GO:0004497">
    <property type="term" value="F:monooxygenase activity"/>
    <property type="evidence" value="ECO:0007669"/>
    <property type="project" value="UniProtKB-ARBA"/>
</dbReference>
<dbReference type="GO" id="GO:0051537">
    <property type="term" value="F:2 iron, 2 sulfur cluster binding"/>
    <property type="evidence" value="ECO:0007669"/>
    <property type="project" value="UniProtKB-KW"/>
</dbReference>
<dbReference type="EMBL" id="VIWU01000001">
    <property type="protein sequence ID" value="TWF76330.1"/>
    <property type="molecule type" value="Genomic_DNA"/>
</dbReference>
<dbReference type="InterPro" id="IPR050584">
    <property type="entry name" value="Cholesterol_7-desaturase"/>
</dbReference>
<keyword evidence="8" id="KW-1185">Reference proteome</keyword>
<dbReference type="InterPro" id="IPR017941">
    <property type="entry name" value="Rieske_2Fe-2S"/>
</dbReference>